<accession>A0ABD3AR93</accession>
<dbReference type="AlphaFoldDB" id="A0ABD3AR93"/>
<comment type="caution">
    <text evidence="2">The sequence shown here is derived from an EMBL/GenBank/DDBJ whole genome shotgun (WGS) entry which is preliminary data.</text>
</comment>
<reference evidence="2 3" key="1">
    <citation type="submission" date="2024-11" db="EMBL/GenBank/DDBJ databases">
        <title>A near-complete genome assembly of Cinchona calisaya.</title>
        <authorList>
            <person name="Lian D.C."/>
            <person name="Zhao X.W."/>
            <person name="Wei L."/>
        </authorList>
    </citation>
    <scope>NUCLEOTIDE SEQUENCE [LARGE SCALE GENOMIC DNA]</scope>
    <source>
        <tissue evidence="2">Nenye</tissue>
    </source>
</reference>
<protein>
    <submittedName>
        <fullName evidence="2">Uncharacterized protein</fullName>
    </submittedName>
</protein>
<dbReference type="EMBL" id="JBJUIK010000003">
    <property type="protein sequence ID" value="KAL3533586.1"/>
    <property type="molecule type" value="Genomic_DNA"/>
</dbReference>
<feature type="compositionally biased region" description="Basic and acidic residues" evidence="1">
    <location>
        <begin position="36"/>
        <end position="53"/>
    </location>
</feature>
<feature type="region of interest" description="Disordered" evidence="1">
    <location>
        <begin position="36"/>
        <end position="55"/>
    </location>
</feature>
<dbReference type="Proteomes" id="UP001630127">
    <property type="component" value="Unassembled WGS sequence"/>
</dbReference>
<proteinExistence type="predicted"/>
<sequence length="135" mass="15673">MTKTQRHRYQRWKQYGKIIENEAKEARSKWVYRRKERLESKKAEKEPAKESKKGSVQIIKGTNMVDKVILTKPNSKMAYHLKPFFVQRHLNGILVSRIMVDNGAPVNILAANIMKRLGKTIEDLVPTDIVISKIT</sequence>
<name>A0ABD3AR93_9GENT</name>
<keyword evidence="3" id="KW-1185">Reference proteome</keyword>
<evidence type="ECO:0000313" key="2">
    <source>
        <dbReference type="EMBL" id="KAL3533586.1"/>
    </source>
</evidence>
<evidence type="ECO:0000313" key="3">
    <source>
        <dbReference type="Proteomes" id="UP001630127"/>
    </source>
</evidence>
<organism evidence="2 3">
    <name type="scientific">Cinchona calisaya</name>
    <dbReference type="NCBI Taxonomy" id="153742"/>
    <lineage>
        <taxon>Eukaryota</taxon>
        <taxon>Viridiplantae</taxon>
        <taxon>Streptophyta</taxon>
        <taxon>Embryophyta</taxon>
        <taxon>Tracheophyta</taxon>
        <taxon>Spermatophyta</taxon>
        <taxon>Magnoliopsida</taxon>
        <taxon>eudicotyledons</taxon>
        <taxon>Gunneridae</taxon>
        <taxon>Pentapetalae</taxon>
        <taxon>asterids</taxon>
        <taxon>lamiids</taxon>
        <taxon>Gentianales</taxon>
        <taxon>Rubiaceae</taxon>
        <taxon>Cinchonoideae</taxon>
        <taxon>Cinchoneae</taxon>
        <taxon>Cinchona</taxon>
    </lineage>
</organism>
<evidence type="ECO:0000256" key="1">
    <source>
        <dbReference type="SAM" id="MobiDB-lite"/>
    </source>
</evidence>
<gene>
    <name evidence="2" type="ORF">ACH5RR_007107</name>
</gene>